<dbReference type="RefSeq" id="WP_379660634.1">
    <property type="nucleotide sequence ID" value="NZ_JBHUDG010000001.1"/>
</dbReference>
<name>A0ABW4I6D3_9SPHI</name>
<dbReference type="InterPro" id="IPR008979">
    <property type="entry name" value="Galactose-bd-like_sf"/>
</dbReference>
<dbReference type="Gene3D" id="2.60.120.260">
    <property type="entry name" value="Galactose-binding domain-like"/>
    <property type="match status" value="2"/>
</dbReference>
<feature type="domain" description="CBM6" evidence="1">
    <location>
        <begin position="259"/>
        <end position="383"/>
    </location>
</feature>
<dbReference type="CDD" id="cd04080">
    <property type="entry name" value="CBM6_cellulase-like"/>
    <property type="match status" value="1"/>
</dbReference>
<dbReference type="PROSITE" id="PS51175">
    <property type="entry name" value="CBM6"/>
    <property type="match status" value="1"/>
</dbReference>
<dbReference type="Pfam" id="PF03422">
    <property type="entry name" value="CBM_6"/>
    <property type="match status" value="1"/>
</dbReference>
<accession>A0ABW4I6D3</accession>
<dbReference type="EMBL" id="JBHUDG010000001">
    <property type="protein sequence ID" value="MFD1628245.1"/>
    <property type="molecule type" value="Genomic_DNA"/>
</dbReference>
<evidence type="ECO:0000313" key="2">
    <source>
        <dbReference type="EMBL" id="MFD1628245.1"/>
    </source>
</evidence>
<gene>
    <name evidence="2" type="ORF">ACFSAH_00070</name>
</gene>
<keyword evidence="3" id="KW-1185">Reference proteome</keyword>
<comment type="caution">
    <text evidence="2">The sequence shown here is derived from an EMBL/GenBank/DDBJ whole genome shotgun (WGS) entry which is preliminary data.</text>
</comment>
<evidence type="ECO:0000259" key="1">
    <source>
        <dbReference type="PROSITE" id="PS51175"/>
    </source>
</evidence>
<protein>
    <submittedName>
        <fullName evidence="2">Carbohydrate-binding protein</fullName>
    </submittedName>
</protein>
<evidence type="ECO:0000313" key="3">
    <source>
        <dbReference type="Proteomes" id="UP001597118"/>
    </source>
</evidence>
<dbReference type="SUPFAM" id="SSF49785">
    <property type="entry name" value="Galactose-binding domain-like"/>
    <property type="match status" value="1"/>
</dbReference>
<organism evidence="2 3">
    <name type="scientific">Pseudopedobacter beijingensis</name>
    <dbReference type="NCBI Taxonomy" id="1207056"/>
    <lineage>
        <taxon>Bacteria</taxon>
        <taxon>Pseudomonadati</taxon>
        <taxon>Bacteroidota</taxon>
        <taxon>Sphingobacteriia</taxon>
        <taxon>Sphingobacteriales</taxon>
        <taxon>Sphingobacteriaceae</taxon>
        <taxon>Pseudopedobacter</taxon>
    </lineage>
</organism>
<dbReference type="Proteomes" id="UP001597118">
    <property type="component" value="Unassembled WGS sequence"/>
</dbReference>
<dbReference type="Pfam" id="PF16409">
    <property type="entry name" value="DUF5017"/>
    <property type="match status" value="1"/>
</dbReference>
<sequence>MKRIFYLFLLPLSMCFSCKKEKKIEKLNFDVTTEKDTYTVGENITFFFLGSPDIISMYSGEAGKNFDKGDYAIAVKGVSDKTPSYSYTFSKPGIYHVVFKAKNQNIHGSTEAVREIKLKIVGASIPGIVAAVDYEENSGGVVNEQLDADGNQTVDNLSTGDYLLYTTTLAEKGKILLEFLTKADENSVLKVSLLRDQTQLYETNITVNKSDHDYIMASGVQSSPIIDIGEVIIKIKVVSGKLSLKYLNVSLLEGFTLPGRIPAIEYVSNQGGRFENSALVDGGVFLGGISNNDYFMYDVNVLEEGEYKIDYRITAARVCTFEVSAIELSGAINILEKINFPSTGGWSNWATLSGSTFYLTKGRKRIKITTIANGMSLSWFQFLRVQ</sequence>
<dbReference type="InterPro" id="IPR005084">
    <property type="entry name" value="CBM6"/>
</dbReference>
<reference evidence="3" key="1">
    <citation type="journal article" date="2019" name="Int. J. Syst. Evol. Microbiol.">
        <title>The Global Catalogue of Microorganisms (GCM) 10K type strain sequencing project: providing services to taxonomists for standard genome sequencing and annotation.</title>
        <authorList>
            <consortium name="The Broad Institute Genomics Platform"/>
            <consortium name="The Broad Institute Genome Sequencing Center for Infectious Disease"/>
            <person name="Wu L."/>
            <person name="Ma J."/>
        </authorList>
    </citation>
    <scope>NUCLEOTIDE SEQUENCE [LARGE SCALE GENOMIC DNA]</scope>
    <source>
        <strain evidence="3">CCUG 53762</strain>
    </source>
</reference>
<proteinExistence type="predicted"/>
<dbReference type="InterPro" id="IPR032185">
    <property type="entry name" value="DUF5017"/>
</dbReference>